<sequence length="751" mass="85973">MLSISRTLRYSTGIQKNGYAMALRMLSMYNINDDLYLCTDKPRNIEIDKKSLRFKQKRENTKPLVLMISWFYGQKHQINKYSQIYTDQGMDVLVGRISLVQFLFNIKSVERSGQNIVNVLHNNEHDYKEIFIHTFSAGGGMYGLCQKMMKKNLPKYGNIPNRVIGQIWDSVAAPRMTIVAIPFALYPNNTFMRSIVTALLWCHLKIYRALQPHYNELWENFCDNLAKTPTLIFASKIDPIGTIKCAEEVIGRWRANGVDVTYKCFEDSPHIKHMQKYPEEYMKYVHDHWKKLLNLRHSLLHTMGNHSSSHKKKSSASSSPTKTQTDSISPTKSQGMIRSPSGADFQDKTHTKFAPIDELAKLLAKKNESEGSGSGITDQIFTKYVFPNHPDLGMRLFRHFHTLSHAKTPHLGVTAFRQQCERFLSILDDSKVIETYVRIFCDVFYEENATKEGVKNLLKLSFNIAMANYLGEAHTCPYLDTTLDAVIGTCFFQEPLSVGFISRWLEENCPRIVIPVHRYSIHLLTTIKKDDDDSQSTSATSPSSVLPSQVLLSKLVAAVPSHWTLLYDTRLHGVGANRFLHHVLGYRGPTLVVISCRSTKDNSDKIYCVAAPNEWKETHLYTGGEDSCLVQLSPKFSVMEKGQKILYLNTHIRGYPKGFRVAVDPRNPIISVNEDFERVDIHSITHNLLNIEVWGCGDKTSRDVQLDIKKWQIKEAERQRTVKLTSAEWIENPDRYLLELGGRTQYNVDNK</sequence>
<dbReference type="AlphaFoldDB" id="A0A1J1HH36"/>
<gene>
    <name evidence="3" type="ORF">CLUMA_CG001138</name>
</gene>
<name>A0A1J1HH36_9DIPT</name>
<accession>A0A1J1HH36</accession>
<dbReference type="PROSITE" id="PS51886">
    <property type="entry name" value="TLDC"/>
    <property type="match status" value="1"/>
</dbReference>
<dbReference type="SMART" id="SM00584">
    <property type="entry name" value="TLDc"/>
    <property type="match status" value="1"/>
</dbReference>
<reference evidence="3 4" key="1">
    <citation type="submission" date="2015-04" db="EMBL/GenBank/DDBJ databases">
        <authorList>
            <person name="Syromyatnikov M.Y."/>
            <person name="Popov V.N."/>
        </authorList>
    </citation>
    <scope>NUCLEOTIDE SEQUENCE [LARGE SCALE GENOMIC DNA]</scope>
</reference>
<dbReference type="InterPro" id="IPR029058">
    <property type="entry name" value="AB_hydrolase_fold"/>
</dbReference>
<dbReference type="Gene3D" id="3.40.50.1820">
    <property type="entry name" value="alpha/beta hydrolase"/>
    <property type="match status" value="1"/>
</dbReference>
<organism evidence="3 4">
    <name type="scientific">Clunio marinus</name>
    <dbReference type="NCBI Taxonomy" id="568069"/>
    <lineage>
        <taxon>Eukaryota</taxon>
        <taxon>Metazoa</taxon>
        <taxon>Ecdysozoa</taxon>
        <taxon>Arthropoda</taxon>
        <taxon>Hexapoda</taxon>
        <taxon>Insecta</taxon>
        <taxon>Pterygota</taxon>
        <taxon>Neoptera</taxon>
        <taxon>Endopterygota</taxon>
        <taxon>Diptera</taxon>
        <taxon>Nematocera</taxon>
        <taxon>Chironomoidea</taxon>
        <taxon>Chironomidae</taxon>
        <taxon>Clunio</taxon>
    </lineage>
</organism>
<evidence type="ECO:0000313" key="4">
    <source>
        <dbReference type="Proteomes" id="UP000183832"/>
    </source>
</evidence>
<dbReference type="PANTHER" id="PTHR20908">
    <property type="entry name" value="LD15586P"/>
    <property type="match status" value="1"/>
</dbReference>
<dbReference type="OrthoDB" id="289228at2759"/>
<protein>
    <submittedName>
        <fullName evidence="3">CLUMA_CG001138, isoform A</fullName>
    </submittedName>
</protein>
<evidence type="ECO:0000256" key="1">
    <source>
        <dbReference type="SAM" id="MobiDB-lite"/>
    </source>
</evidence>
<dbReference type="EMBL" id="CVRI01000004">
    <property type="protein sequence ID" value="CRK87336.1"/>
    <property type="molecule type" value="Genomic_DNA"/>
</dbReference>
<dbReference type="SUPFAM" id="SSF53474">
    <property type="entry name" value="alpha/beta-Hydrolases"/>
    <property type="match status" value="1"/>
</dbReference>
<dbReference type="PANTHER" id="PTHR20908:SF1">
    <property type="entry name" value="LD15586P"/>
    <property type="match status" value="1"/>
</dbReference>
<dbReference type="Proteomes" id="UP000183832">
    <property type="component" value="Unassembled WGS sequence"/>
</dbReference>
<dbReference type="GO" id="GO:0017171">
    <property type="term" value="F:serine hydrolase activity"/>
    <property type="evidence" value="ECO:0007669"/>
    <property type="project" value="TreeGrafter"/>
</dbReference>
<dbReference type="Pfam" id="PF07534">
    <property type="entry name" value="TLD"/>
    <property type="match status" value="1"/>
</dbReference>
<keyword evidence="4" id="KW-1185">Reference proteome</keyword>
<dbReference type="InterPro" id="IPR008547">
    <property type="entry name" value="DUF829_TMEM53"/>
</dbReference>
<feature type="compositionally biased region" description="Polar residues" evidence="1">
    <location>
        <begin position="320"/>
        <end position="336"/>
    </location>
</feature>
<dbReference type="Pfam" id="PF05705">
    <property type="entry name" value="DUF829"/>
    <property type="match status" value="1"/>
</dbReference>
<feature type="domain" description="TLDc" evidence="2">
    <location>
        <begin position="538"/>
        <end position="697"/>
    </location>
</feature>
<dbReference type="InterPro" id="IPR006571">
    <property type="entry name" value="TLDc_dom"/>
</dbReference>
<evidence type="ECO:0000259" key="2">
    <source>
        <dbReference type="PROSITE" id="PS51886"/>
    </source>
</evidence>
<feature type="region of interest" description="Disordered" evidence="1">
    <location>
        <begin position="304"/>
        <end position="348"/>
    </location>
</feature>
<evidence type="ECO:0000313" key="3">
    <source>
        <dbReference type="EMBL" id="CRK87336.1"/>
    </source>
</evidence>
<proteinExistence type="predicted"/>